<dbReference type="EMBL" id="AUBJ02000001">
    <property type="protein sequence ID" value="MCP2331795.1"/>
    <property type="molecule type" value="Genomic_DNA"/>
</dbReference>
<reference evidence="2 3" key="1">
    <citation type="submission" date="2013-07" db="EMBL/GenBank/DDBJ databases">
        <authorList>
            <consortium name="DOE Joint Genome Institute"/>
            <person name="Reeve W."/>
            <person name="Huntemann M."/>
            <person name="Han J."/>
            <person name="Chen A."/>
            <person name="Kyrpides N."/>
            <person name="Mavromatis K."/>
            <person name="Markowitz V."/>
            <person name="Palaniappan K."/>
            <person name="Ivanova N."/>
            <person name="Schaumberg A."/>
            <person name="Pati A."/>
            <person name="Liolios K."/>
            <person name="Nordberg H.P."/>
            <person name="Cantor M.N."/>
            <person name="Hua S.X."/>
            <person name="Woyke T."/>
        </authorList>
    </citation>
    <scope>NUCLEOTIDE SEQUENCE [LARGE SCALE GENOMIC DNA]</scope>
    <source>
        <strain evidence="2 3">DSM 43889</strain>
    </source>
</reference>
<dbReference type="SUPFAM" id="SSF53213">
    <property type="entry name" value="LigB-like"/>
    <property type="match status" value="1"/>
</dbReference>
<keyword evidence="2" id="KW-0560">Oxidoreductase</keyword>
<dbReference type="GO" id="GO:0051213">
    <property type="term" value="F:dioxygenase activity"/>
    <property type="evidence" value="ECO:0007669"/>
    <property type="project" value="UniProtKB-KW"/>
</dbReference>
<name>A0ABT1JH15_ACTCY</name>
<evidence type="ECO:0000313" key="2">
    <source>
        <dbReference type="EMBL" id="MCP2331795.1"/>
    </source>
</evidence>
<evidence type="ECO:0000256" key="1">
    <source>
        <dbReference type="SAM" id="MobiDB-lite"/>
    </source>
</evidence>
<feature type="compositionally biased region" description="Gly residues" evidence="1">
    <location>
        <begin position="295"/>
        <end position="306"/>
    </location>
</feature>
<comment type="caution">
    <text evidence="2">The sequence shown here is derived from an EMBL/GenBank/DDBJ whole genome shotgun (WGS) entry which is preliminary data.</text>
</comment>
<dbReference type="Proteomes" id="UP000791080">
    <property type="component" value="Unassembled WGS sequence"/>
</dbReference>
<organism evidence="2 3">
    <name type="scientific">Actinoalloteichus caeruleus DSM 43889</name>
    <dbReference type="NCBI Taxonomy" id="1120930"/>
    <lineage>
        <taxon>Bacteria</taxon>
        <taxon>Bacillati</taxon>
        <taxon>Actinomycetota</taxon>
        <taxon>Actinomycetes</taxon>
        <taxon>Pseudonocardiales</taxon>
        <taxon>Pseudonocardiaceae</taxon>
        <taxon>Actinoalloteichus</taxon>
        <taxon>Actinoalloteichus cyanogriseus</taxon>
    </lineage>
</organism>
<keyword evidence="2" id="KW-0223">Dioxygenase</keyword>
<proteinExistence type="predicted"/>
<dbReference type="Gene3D" id="3.40.830.10">
    <property type="entry name" value="LigB-like"/>
    <property type="match status" value="1"/>
</dbReference>
<protein>
    <submittedName>
        <fullName evidence="2">Catalytic LigB subunit of aromatic ring-opening dioxygenase</fullName>
    </submittedName>
</protein>
<gene>
    <name evidence="2" type="ORF">G443_002065</name>
</gene>
<evidence type="ECO:0000313" key="3">
    <source>
        <dbReference type="Proteomes" id="UP000791080"/>
    </source>
</evidence>
<sequence length="306" mass="31234">MGAFKQVNVPSGTASAVLSGRICQSVGANLGRMIVAAAVLPTPPLLVPELVGGAVRRTEELRATCQSIAAGLAGITPIWWAVAADPTGPRTVPAAATGTFASYGVDVPVSLSSRPPRDPADPMLPLPALIAGWLRGAVDAEEAETLLLPPDLSPERSRAFGVDLWHGSPTNPAPSEAAGDRPVGLVVLGDGSIRHGEHSPAPPHPAASDFDATVAAAFAAGDHEALLRMTSRAADEQQATGRVGWQVLAGVVAASERRWHVLESHTDRGLGVGYHLALWRSEDANPGPAPAPARNGGGAPAGGRAS</sequence>
<feature type="region of interest" description="Disordered" evidence="1">
    <location>
        <begin position="281"/>
        <end position="306"/>
    </location>
</feature>
<accession>A0ABT1JH15</accession>
<keyword evidence="3" id="KW-1185">Reference proteome</keyword>
<reference evidence="2 3" key="2">
    <citation type="submission" date="2022-06" db="EMBL/GenBank/DDBJ databases">
        <title>Genomic Encyclopedia of Type Strains, Phase I: the one thousand microbial genomes (KMG-I) project.</title>
        <authorList>
            <person name="Kyrpides N."/>
        </authorList>
    </citation>
    <scope>NUCLEOTIDE SEQUENCE [LARGE SCALE GENOMIC DNA]</scope>
    <source>
        <strain evidence="2 3">DSM 43889</strain>
    </source>
</reference>